<sequence length="347" mass="36707">MAFVNTVPVFASSSKVAVDAQTCFLNTKNSRKVGSFKAASTKFEAAAAPAVFSVSASAERVAEKATTFGRALAAFVAAAGISFAGVSQANAEGLTFDQLNSANYLKLKGTGISNTCPTLGASARGNISLEKGKEYYLTDLCIQPTEILVKAESLQKGKGEEFQPTRLVTRATYTIDKVEGPIFVDSDNQVTFVEKDGFDYQALTVKLPGGELVPMLFTVKELIAKAPVSDGGISPATNLKGSFAVPSYRMGNFLDPKGRGLATGYDFAHALPAADQEELAKENDKQNITREGQISLQVVRVDGATGEIAGVWESSQPGDDDLGSKNPKPVKLSGVWYARVNDSNPAL</sequence>
<keyword evidence="5" id="KW-0472">Membrane</keyword>
<evidence type="ECO:0000256" key="3">
    <source>
        <dbReference type="ARBA" id="ARBA00022531"/>
    </source>
</evidence>
<organism evidence="7">
    <name type="scientific">Cyanophora paradoxa</name>
    <dbReference type="NCBI Taxonomy" id="2762"/>
    <lineage>
        <taxon>Eukaryota</taxon>
        <taxon>Glaucocystophyceae</taxon>
        <taxon>Cyanophorales</taxon>
        <taxon>Cyanophoraceae</taxon>
        <taxon>Cyanophora</taxon>
    </lineage>
</organism>
<dbReference type="Gene3D" id="3.30.2050.10">
    <property type="entry name" value="photosynthetic oxygen evolving center domain"/>
    <property type="match status" value="1"/>
</dbReference>
<evidence type="ECO:0000256" key="1">
    <source>
        <dbReference type="ARBA" id="ARBA00004370"/>
    </source>
</evidence>
<keyword evidence="3" id="KW-0602">Photosynthesis</keyword>
<dbReference type="GO" id="GO:0042549">
    <property type="term" value="P:photosystem II stabilization"/>
    <property type="evidence" value="ECO:0007669"/>
    <property type="project" value="InterPro"/>
</dbReference>
<dbReference type="InterPro" id="IPR002628">
    <property type="entry name" value="PsbO"/>
</dbReference>
<protein>
    <submittedName>
        <fullName evidence="7">Oxygen-evolving enhancer protein 1</fullName>
    </submittedName>
</protein>
<dbReference type="Pfam" id="PF01716">
    <property type="entry name" value="MSP"/>
    <property type="match status" value="1"/>
</dbReference>
<reference evidence="7" key="1">
    <citation type="journal article" date="2005" name="FEBS J.">
        <title>Conservative sorting in a primitive plastid. The cyanelle of Cyanophora paradoxa.</title>
        <authorList>
            <person name="Steiner J.M."/>
            <person name="Berghoefer J."/>
            <person name="Yusa F."/>
            <person name="Pompe J.A."/>
            <person name="Kloesgen R.B."/>
            <person name="Loeffelhardt W."/>
        </authorList>
    </citation>
    <scope>NUCLEOTIDE SEQUENCE</scope>
</reference>
<dbReference type="EMBL" id="AJ784854">
    <property type="protein sequence ID" value="CAH04962.1"/>
    <property type="molecule type" value="mRNA"/>
</dbReference>
<evidence type="ECO:0000256" key="5">
    <source>
        <dbReference type="ARBA" id="ARBA00023136"/>
    </source>
</evidence>
<keyword evidence="6" id="KW-0604">Photosystem II</keyword>
<name>Q5CC91_CYAPA</name>
<evidence type="ECO:0000256" key="2">
    <source>
        <dbReference type="ARBA" id="ARBA00009838"/>
    </source>
</evidence>
<gene>
    <name evidence="7" type="primary">psbO</name>
</gene>
<dbReference type="AlphaFoldDB" id="Q5CC91"/>
<evidence type="ECO:0000256" key="4">
    <source>
        <dbReference type="ARBA" id="ARBA00023078"/>
    </source>
</evidence>
<evidence type="ECO:0000256" key="6">
    <source>
        <dbReference type="ARBA" id="ARBA00023276"/>
    </source>
</evidence>
<dbReference type="GO" id="GO:0009523">
    <property type="term" value="C:photosystem II"/>
    <property type="evidence" value="ECO:0007669"/>
    <property type="project" value="UniProtKB-KW"/>
</dbReference>
<dbReference type="GO" id="GO:0010207">
    <property type="term" value="P:photosystem II assembly"/>
    <property type="evidence" value="ECO:0007669"/>
    <property type="project" value="InterPro"/>
</dbReference>
<dbReference type="PANTHER" id="PTHR34058">
    <property type="entry name" value="OXYGEN-EVOLVING ENHANCER PROTEIN 1-2, CHLOROPLASTIC"/>
    <property type="match status" value="1"/>
</dbReference>
<proteinExistence type="evidence at transcript level"/>
<dbReference type="Gene3D" id="2.40.160.30">
    <property type="entry name" value="Photosystem II, cytochrome c-550 precursor"/>
    <property type="match status" value="1"/>
</dbReference>
<evidence type="ECO:0000313" key="7">
    <source>
        <dbReference type="EMBL" id="CAH04962.1"/>
    </source>
</evidence>
<dbReference type="SUPFAM" id="SSF56925">
    <property type="entry name" value="OMPA-like"/>
    <property type="match status" value="1"/>
</dbReference>
<dbReference type="InterPro" id="IPR011250">
    <property type="entry name" value="OMP/PagP_B-barrel"/>
</dbReference>
<accession>Q5CC91</accession>
<comment type="similarity">
    <text evidence="2">Belongs to the PsbO family.</text>
</comment>
<comment type="subcellular location">
    <subcellularLocation>
        <location evidence="1">Membrane</location>
    </subcellularLocation>
</comment>
<keyword evidence="4" id="KW-0793">Thylakoid</keyword>